<evidence type="ECO:0000313" key="2">
    <source>
        <dbReference type="EMBL" id="KXA37293.1"/>
    </source>
</evidence>
<evidence type="ECO:0008006" key="4">
    <source>
        <dbReference type="Google" id="ProtNLM"/>
    </source>
</evidence>
<dbReference type="EMBL" id="LRQI01000077">
    <property type="protein sequence ID" value="KXA37293.1"/>
    <property type="molecule type" value="Genomic_DNA"/>
</dbReference>
<evidence type="ECO:0000313" key="3">
    <source>
        <dbReference type="Proteomes" id="UP000070063"/>
    </source>
</evidence>
<reference evidence="2 3" key="1">
    <citation type="submission" date="2016-01" db="EMBL/GenBank/DDBJ databases">
        <authorList>
            <person name="Mitreva M."/>
            <person name="Pepin K.H."/>
            <person name="Mihindukulasuriya K.A."/>
            <person name="Fulton R."/>
            <person name="Fronick C."/>
            <person name="O'Laughlin M."/>
            <person name="Miner T."/>
            <person name="Herter B."/>
            <person name="Rosa B.A."/>
            <person name="Cordes M."/>
            <person name="Tomlinson C."/>
            <person name="Wollam A."/>
            <person name="Palsikar V.B."/>
            <person name="Mardis E.R."/>
            <person name="Wilson R.K."/>
        </authorList>
    </citation>
    <scope>NUCLEOTIDE SEQUENCE [LARGE SCALE GENOMIC DNA]</scope>
    <source>
        <strain evidence="2 3">MJR7738</strain>
    </source>
</reference>
<keyword evidence="1" id="KW-1133">Transmembrane helix</keyword>
<dbReference type="Pfam" id="PF10112">
    <property type="entry name" value="Halogen_Hydrol"/>
    <property type="match status" value="1"/>
</dbReference>
<gene>
    <name evidence="2" type="ORF">HMPREF3225_01774</name>
</gene>
<dbReference type="PROSITE" id="PS51257">
    <property type="entry name" value="PROKAR_LIPOPROTEIN"/>
    <property type="match status" value="1"/>
</dbReference>
<proteinExistence type="predicted"/>
<organism evidence="2 3">
    <name type="scientific">Staphylococcus lugdunensis</name>
    <dbReference type="NCBI Taxonomy" id="28035"/>
    <lineage>
        <taxon>Bacteria</taxon>
        <taxon>Bacillati</taxon>
        <taxon>Bacillota</taxon>
        <taxon>Bacilli</taxon>
        <taxon>Bacillales</taxon>
        <taxon>Staphylococcaceae</taxon>
        <taxon>Staphylococcus</taxon>
    </lineage>
</organism>
<feature type="transmembrane region" description="Helical" evidence="1">
    <location>
        <begin position="35"/>
        <end position="53"/>
    </location>
</feature>
<dbReference type="AlphaFoldDB" id="A0ABD4EE93"/>
<name>A0ABD4EE93_STALU</name>
<sequence length="209" mass="24824">MTVRYTISRIFGVLVGTPIAIISCIVSIFVLDISFLLDALIGLSMFFVSYLPTQRLTSRKYLIDIGLSRRDYRFVRQQLSISHKKIRSIIKSFINIRSIQDFRQINDIYRIAKSIHFSVKQRPRMFFKVESFFYSHIDNALNLVESYTHLARMPKKSKAEKQKLQQTRITLDEIKRTLIADLKRLNEEDYERLDTEIELNKIEQQRKRL</sequence>
<dbReference type="InterPro" id="IPR018770">
    <property type="entry name" value="ChloroindolylP_hydrolase"/>
</dbReference>
<evidence type="ECO:0000256" key="1">
    <source>
        <dbReference type="SAM" id="Phobius"/>
    </source>
</evidence>
<feature type="transmembrane region" description="Helical" evidence="1">
    <location>
        <begin position="7"/>
        <end position="29"/>
    </location>
</feature>
<keyword evidence="1" id="KW-0812">Transmembrane</keyword>
<dbReference type="Proteomes" id="UP000070063">
    <property type="component" value="Unassembled WGS sequence"/>
</dbReference>
<keyword evidence="1" id="KW-0472">Membrane</keyword>
<accession>A0ABD4EE93</accession>
<protein>
    <recommendedName>
        <fullName evidence="4">5-bromo-4-chloroindolyl phosphate hydrolase</fullName>
    </recommendedName>
</protein>
<comment type="caution">
    <text evidence="2">The sequence shown here is derived from an EMBL/GenBank/DDBJ whole genome shotgun (WGS) entry which is preliminary data.</text>
</comment>